<proteinExistence type="predicted"/>
<dbReference type="AlphaFoldDB" id="A0A5E4SQA8"/>
<evidence type="ECO:0008006" key="4">
    <source>
        <dbReference type="Google" id="ProtNLM"/>
    </source>
</evidence>
<dbReference type="InterPro" id="IPR036186">
    <property type="entry name" value="Serpin_sf"/>
</dbReference>
<feature type="region of interest" description="Disordered" evidence="1">
    <location>
        <begin position="1"/>
        <end position="35"/>
    </location>
</feature>
<sequence length="281" mass="30109">MRIPSPPPSSAPKAAPSGGGGKAAAPAPASGGGKSQACDAIRQYVSSVAPGTNWAFSPAPDLSVDKLGNFLRGAASWDAPFDPLDTRRLAFTLNTGERIEVDMMKIDGERMEVSGLLAGDPRFVAKRLHPHSAISGMGIGMGTGAESASGLRMLYVQRDPHTCEALTDASLLDWLLDALAASAPLGELLGLRTATVDFSVPRFAQIIQTDRPSHDFFLVHNEEGVRAAPGEKNLPVAEWHPPDHRITLNTPFFVVMLTDDDYPLLISYQRHPVEDVITTYD</sequence>
<dbReference type="Gene3D" id="2.30.39.10">
    <property type="entry name" value="Alpha-1-antitrypsin, domain 1"/>
    <property type="match status" value="1"/>
</dbReference>
<gene>
    <name evidence="2" type="ORF">PIN31115_00890</name>
</gene>
<dbReference type="InterPro" id="IPR042185">
    <property type="entry name" value="Serpin_sf_2"/>
</dbReference>
<name>A0A5E4SQA8_9BURK</name>
<dbReference type="EMBL" id="CABPSI010000001">
    <property type="protein sequence ID" value="VVD76524.1"/>
    <property type="molecule type" value="Genomic_DNA"/>
</dbReference>
<dbReference type="SUPFAM" id="SSF56574">
    <property type="entry name" value="Serpins"/>
    <property type="match status" value="1"/>
</dbReference>
<evidence type="ECO:0000313" key="3">
    <source>
        <dbReference type="Proteomes" id="UP000333828"/>
    </source>
</evidence>
<protein>
    <recommendedName>
        <fullName evidence="4">Serpin domain-containing protein</fullName>
    </recommendedName>
</protein>
<evidence type="ECO:0000256" key="1">
    <source>
        <dbReference type="SAM" id="MobiDB-lite"/>
    </source>
</evidence>
<dbReference type="Proteomes" id="UP000333828">
    <property type="component" value="Unassembled WGS sequence"/>
</dbReference>
<feature type="compositionally biased region" description="Pro residues" evidence="1">
    <location>
        <begin position="1"/>
        <end position="10"/>
    </location>
</feature>
<reference evidence="2 3" key="1">
    <citation type="submission" date="2019-08" db="EMBL/GenBank/DDBJ databases">
        <authorList>
            <person name="Peeters C."/>
        </authorList>
    </citation>
    <scope>NUCLEOTIDE SEQUENCE [LARGE SCALE GENOMIC DNA]</scope>
    <source>
        <strain evidence="2 3">LMG 31115</strain>
    </source>
</reference>
<keyword evidence="3" id="KW-1185">Reference proteome</keyword>
<accession>A0A5E4SQA8</accession>
<organism evidence="2 3">
    <name type="scientific">Pandoraea iniqua</name>
    <dbReference type="NCBI Taxonomy" id="2508288"/>
    <lineage>
        <taxon>Bacteria</taxon>
        <taxon>Pseudomonadati</taxon>
        <taxon>Pseudomonadota</taxon>
        <taxon>Betaproteobacteria</taxon>
        <taxon>Burkholderiales</taxon>
        <taxon>Burkholderiaceae</taxon>
        <taxon>Pandoraea</taxon>
    </lineage>
</organism>
<evidence type="ECO:0000313" key="2">
    <source>
        <dbReference type="EMBL" id="VVD76524.1"/>
    </source>
</evidence>